<dbReference type="Pfam" id="PF03451">
    <property type="entry name" value="HELP"/>
    <property type="match status" value="1"/>
</dbReference>
<evidence type="ECO:0000259" key="9">
    <source>
        <dbReference type="PROSITE" id="PS50002"/>
    </source>
</evidence>
<keyword evidence="3 6" id="KW-0853">WD repeat</keyword>
<evidence type="ECO:0000256" key="5">
    <source>
        <dbReference type="PROSITE-ProRule" id="PRU00192"/>
    </source>
</evidence>
<dbReference type="OrthoDB" id="47802at2759"/>
<evidence type="ECO:0000256" key="7">
    <source>
        <dbReference type="SAM" id="MobiDB-lite"/>
    </source>
</evidence>
<dbReference type="Gene3D" id="2.30.30.40">
    <property type="entry name" value="SH3 Domains"/>
    <property type="match status" value="1"/>
</dbReference>
<comment type="caution">
    <text evidence="10">The sequence shown here is derived from an EMBL/GenBank/DDBJ whole genome shotgun (WGS) entry which is preliminary data.</text>
</comment>
<evidence type="ECO:0000256" key="4">
    <source>
        <dbReference type="ARBA" id="ARBA00022737"/>
    </source>
</evidence>
<gene>
    <name evidence="10" type="ORF">THRCLA_06777</name>
</gene>
<dbReference type="PROSITE" id="PS50082">
    <property type="entry name" value="WD_REPEATS_2"/>
    <property type="match status" value="1"/>
</dbReference>
<keyword evidence="4" id="KW-0677">Repeat</keyword>
<feature type="repeat" description="WD" evidence="6">
    <location>
        <begin position="1200"/>
        <end position="1241"/>
    </location>
</feature>
<evidence type="ECO:0000256" key="2">
    <source>
        <dbReference type="ARBA" id="ARBA00022443"/>
    </source>
</evidence>
<name>A0A1V9ZJR2_9STRA</name>
<dbReference type="STRING" id="74557.A0A1V9ZJR2"/>
<keyword evidence="8" id="KW-0732">Signal</keyword>
<evidence type="ECO:0000313" key="11">
    <source>
        <dbReference type="Proteomes" id="UP000243217"/>
    </source>
</evidence>
<dbReference type="Gene3D" id="2.130.10.10">
    <property type="entry name" value="YVTN repeat-like/Quinoprotein amine dehydrogenase"/>
    <property type="match status" value="2"/>
</dbReference>
<proteinExistence type="inferred from homology"/>
<dbReference type="EMBL" id="JNBS01001866">
    <property type="protein sequence ID" value="OQR98234.1"/>
    <property type="molecule type" value="Genomic_DNA"/>
</dbReference>
<feature type="domain" description="SH3" evidence="9">
    <location>
        <begin position="1441"/>
        <end position="1501"/>
    </location>
</feature>
<evidence type="ECO:0000256" key="3">
    <source>
        <dbReference type="ARBA" id="ARBA00022574"/>
    </source>
</evidence>
<evidence type="ECO:0000313" key="10">
    <source>
        <dbReference type="EMBL" id="OQR98234.1"/>
    </source>
</evidence>
<dbReference type="CDD" id="cd00174">
    <property type="entry name" value="SH3"/>
    <property type="match status" value="1"/>
</dbReference>
<dbReference type="PANTHER" id="PTHR13720">
    <property type="entry name" value="WD-40 REPEAT PROTEIN"/>
    <property type="match status" value="1"/>
</dbReference>
<dbReference type="InterPro" id="IPR015943">
    <property type="entry name" value="WD40/YVTN_repeat-like_dom_sf"/>
</dbReference>
<comment type="similarity">
    <text evidence="1">Belongs to the WD repeat EMAP family.</text>
</comment>
<dbReference type="InterPro" id="IPR001680">
    <property type="entry name" value="WD40_rpt"/>
</dbReference>
<dbReference type="SUPFAM" id="SSF50998">
    <property type="entry name" value="Quinoprotein alcohol dehydrogenase-like"/>
    <property type="match status" value="1"/>
</dbReference>
<dbReference type="SUPFAM" id="SSF50044">
    <property type="entry name" value="SH3-domain"/>
    <property type="match status" value="1"/>
</dbReference>
<dbReference type="SMART" id="SM00320">
    <property type="entry name" value="WD40"/>
    <property type="match status" value="8"/>
</dbReference>
<dbReference type="InterPro" id="IPR055442">
    <property type="entry name" value="Beta-prop_EML-like_2nd"/>
</dbReference>
<keyword evidence="11" id="KW-1185">Reference proteome</keyword>
<dbReference type="InterPro" id="IPR011047">
    <property type="entry name" value="Quinoprotein_ADH-like_sf"/>
</dbReference>
<dbReference type="InterPro" id="IPR036028">
    <property type="entry name" value="SH3-like_dom_sf"/>
</dbReference>
<dbReference type="Proteomes" id="UP000243217">
    <property type="component" value="Unassembled WGS sequence"/>
</dbReference>
<dbReference type="PANTHER" id="PTHR13720:SF33">
    <property type="entry name" value="HELP DOMAIN-CONTAINING PROTEIN"/>
    <property type="match status" value="1"/>
</dbReference>
<dbReference type="Pfam" id="PF00018">
    <property type="entry name" value="SH3_1"/>
    <property type="match status" value="1"/>
</dbReference>
<dbReference type="Pfam" id="PF23414">
    <property type="entry name" value="Beta-prop_EML_2"/>
    <property type="match status" value="1"/>
</dbReference>
<feature type="region of interest" description="Disordered" evidence="7">
    <location>
        <begin position="1387"/>
        <end position="1438"/>
    </location>
</feature>
<dbReference type="GO" id="GO:0008017">
    <property type="term" value="F:microtubule binding"/>
    <property type="evidence" value="ECO:0007669"/>
    <property type="project" value="TreeGrafter"/>
</dbReference>
<feature type="chain" id="PRO_5013048613" description="SH3 domain-containing protein" evidence="8">
    <location>
        <begin position="18"/>
        <end position="1508"/>
    </location>
</feature>
<dbReference type="InterPro" id="IPR050630">
    <property type="entry name" value="WD_repeat_EMAP"/>
</dbReference>
<accession>A0A1V9ZJR2</accession>
<feature type="compositionally biased region" description="Basic and acidic residues" evidence="7">
    <location>
        <begin position="1405"/>
        <end position="1427"/>
    </location>
</feature>
<feature type="signal peptide" evidence="8">
    <location>
        <begin position="1"/>
        <end position="17"/>
    </location>
</feature>
<reference evidence="10 11" key="1">
    <citation type="journal article" date="2014" name="Genome Biol. Evol.">
        <title>The secreted proteins of Achlya hypogyna and Thraustotheca clavata identify the ancestral oomycete secretome and reveal gene acquisitions by horizontal gene transfer.</title>
        <authorList>
            <person name="Misner I."/>
            <person name="Blouin N."/>
            <person name="Leonard G."/>
            <person name="Richards T.A."/>
            <person name="Lane C.E."/>
        </authorList>
    </citation>
    <scope>NUCLEOTIDE SEQUENCE [LARGE SCALE GENOMIC DNA]</scope>
    <source>
        <strain evidence="10 11">ATCC 34112</strain>
    </source>
</reference>
<dbReference type="InterPro" id="IPR001452">
    <property type="entry name" value="SH3_domain"/>
</dbReference>
<evidence type="ECO:0000256" key="8">
    <source>
        <dbReference type="SAM" id="SignalP"/>
    </source>
</evidence>
<dbReference type="SMART" id="SM00326">
    <property type="entry name" value="SH3"/>
    <property type="match status" value="1"/>
</dbReference>
<keyword evidence="2 5" id="KW-0728">SH3 domain</keyword>
<evidence type="ECO:0000256" key="6">
    <source>
        <dbReference type="PROSITE-ProRule" id="PRU00221"/>
    </source>
</evidence>
<dbReference type="PROSITE" id="PS50002">
    <property type="entry name" value="SH3"/>
    <property type="match status" value="1"/>
</dbReference>
<protein>
    <recommendedName>
        <fullName evidence="9">SH3 domain-containing protein</fullName>
    </recommendedName>
</protein>
<organism evidence="10 11">
    <name type="scientific">Thraustotheca clavata</name>
    <dbReference type="NCBI Taxonomy" id="74557"/>
    <lineage>
        <taxon>Eukaryota</taxon>
        <taxon>Sar</taxon>
        <taxon>Stramenopiles</taxon>
        <taxon>Oomycota</taxon>
        <taxon>Saprolegniomycetes</taxon>
        <taxon>Saprolegniales</taxon>
        <taxon>Achlyaceae</taxon>
        <taxon>Thraustotheca</taxon>
    </lineage>
</organism>
<evidence type="ECO:0000256" key="1">
    <source>
        <dbReference type="ARBA" id="ARBA00006489"/>
    </source>
</evidence>
<dbReference type="InterPro" id="IPR005108">
    <property type="entry name" value="HELP"/>
</dbReference>
<sequence length="1508" mass="167374">MLQRLWQLLFLMASVHADVLLYPTPFYQGTPFRVTTNESNIKDIPAQSIVITNSQEELVTFNLPNFQGQATTWDHTTSYINMTTYPIASYILQARSQHNISLATNSSLEDSSHPKWQIIGSTIKDSGHSTWAYILVRNSSISSGNPECFSTSGITCDAKGDPYQLLASTTWDNNTDTSTEVNSVQCGPASGFINNVQWVESNTSWCNSARQALNSPPLSSSWFCSPGTNGYVALLPENTSSATRCIRSQNQTAALGCTLFPTDSICSTVLQSFIGQVSSAWTVGCGDTKSCSTGQQYTPAPTSKSSETLSWQAGAVFGATGVLAILGLSYVFGPRRQTPSENLEATCKVRQFLMDSDGGLNEQLVALITELVRKEVDSLFQTRYAAIQQLHDQVKTVIKDVERITTELEGRKTWNRTITKYEVSPVKLESPTKKKQLSFQQLPSLLDLHPIEDADGTRNEDGKLVFAKKLPRVASIDKQRDPTQAQLKQKLYESTYVKYPECRSTVFAPSTFKNPNTLEPPAMQLQLDRAHGYHPTANSNTFYLASGEIVWNTAMLVVIYSKLKQTQRFYCGHSREVTALGLHPNQTIVGSGQCGKDEALILVWDAQRARQDPNHILATLRGQTIHIKSISFSHDGKLVASLGGDLYNTICIHEWHEETLLVKVRGHSAKVNMVAFNPYQAYGIPDKTKTLLAPAKNGKKPKWNIDLRAKPGQALRDDDACYTLVSCGVQHIKFWTLNQTEYIPPITAEKEDSAFYGSSFGGPNRMRQLTPHEKVWKMEGNAPLMKSDAQDFTSICFSNDTPPLQVYNEGSDVVRPSPTEKETSLGRIVAATAKGDLYVFWQPRKAPLYAAHLTDSKQAVVPMKWWELPVTSWHLDGDSSVLLQHIHFEPTAKLVEIIPHDVATGNKFKISRHAQTELADLYQRLALKPDAKAIRDRIQALEYKGTIAHTALCSNVSGGSKQWRVASVGYDNLVHIWTLHLVESMRVPGTHTLGEYTPLSSGTYSSDGRHRLQLELSLELPIKAKPTSLAIEGNKVLIGMQNHTIYECLLDSDSETDAEWTLIEEGSEGNILGGVVIDSMLVTLASDQSMRWWDLVSHECLGRVPLKSIGTCVDAAPFGSGIVVGCVSGELLVFDTQEMNEKKSAKVVPGDAVTALKFSPDGKYIAVGGKDNCFYLVDTSTYKRISKCEGITYMYAKLIVLGHATCVAHIDWSIDGYLLQTNASDGEILYWQVNNASLRQITDTIVMRDILWDRWSCVYGWPVQGIWGDDSSTCSDILSLCPVDIVPAKNSSADVHHLVVGFRSTLRSFRWPCLRSSPYHVYEGHSGSITTVLKWSTPNSNRILTLGGADSTILEWKAFSMNVELQGTSATVPEEQDEIENYEAVDNTFENSSSFPSPIRPPRNSVEDKPRTPRTPRIKEEKDDTIRESSLTSSPDNPVEATIECRRAKYDFVGENDDELSFKAGEVICIVEKRIGDWWYGETCDGTRGIFPHEYLNENESLEEVLSS</sequence>